<proteinExistence type="predicted"/>
<accession>A0A072U8M0</accession>
<evidence type="ECO:0000313" key="1">
    <source>
        <dbReference type="EMBL" id="KEH25726.1"/>
    </source>
</evidence>
<evidence type="ECO:0000313" key="3">
    <source>
        <dbReference type="Proteomes" id="UP000002051"/>
    </source>
</evidence>
<gene>
    <name evidence="1" type="ordered locus">MTR_6g033825</name>
</gene>
<dbReference type="EMBL" id="CM001222">
    <property type="protein sequence ID" value="KEH25726.1"/>
    <property type="molecule type" value="Genomic_DNA"/>
</dbReference>
<reference evidence="1 3" key="2">
    <citation type="journal article" date="2014" name="BMC Genomics">
        <title>An improved genome release (version Mt4.0) for the model legume Medicago truncatula.</title>
        <authorList>
            <person name="Tang H."/>
            <person name="Krishnakumar V."/>
            <person name="Bidwell S."/>
            <person name="Rosen B."/>
            <person name="Chan A."/>
            <person name="Zhou S."/>
            <person name="Gentzbittel L."/>
            <person name="Childs K.L."/>
            <person name="Yandell M."/>
            <person name="Gundlach H."/>
            <person name="Mayer K.F."/>
            <person name="Schwartz D.C."/>
            <person name="Town C.D."/>
        </authorList>
    </citation>
    <scope>GENOME REANNOTATION</scope>
    <source>
        <strain evidence="1">A17</strain>
        <strain evidence="2 3">cv. Jemalong A17</strain>
    </source>
</reference>
<evidence type="ECO:0000313" key="2">
    <source>
        <dbReference type="EnsemblPlants" id="KEH25726"/>
    </source>
</evidence>
<sequence length="101" mass="12101">MEVFRVYTFQKISLNTTFEEQRMREKIVDEKKNLPRLCRFTKNSRFFKLPSYQIGKINQNNTSDTKTLITISKCNETENAYPRDRSSYKFCCIEAFSFNKT</sequence>
<dbReference type="Proteomes" id="UP000002051">
    <property type="component" value="Chromosome 6"/>
</dbReference>
<organism evidence="1 3">
    <name type="scientific">Medicago truncatula</name>
    <name type="common">Barrel medic</name>
    <name type="synonym">Medicago tribuloides</name>
    <dbReference type="NCBI Taxonomy" id="3880"/>
    <lineage>
        <taxon>Eukaryota</taxon>
        <taxon>Viridiplantae</taxon>
        <taxon>Streptophyta</taxon>
        <taxon>Embryophyta</taxon>
        <taxon>Tracheophyta</taxon>
        <taxon>Spermatophyta</taxon>
        <taxon>Magnoliopsida</taxon>
        <taxon>eudicotyledons</taxon>
        <taxon>Gunneridae</taxon>
        <taxon>Pentapetalae</taxon>
        <taxon>rosids</taxon>
        <taxon>fabids</taxon>
        <taxon>Fabales</taxon>
        <taxon>Fabaceae</taxon>
        <taxon>Papilionoideae</taxon>
        <taxon>50 kb inversion clade</taxon>
        <taxon>NPAAA clade</taxon>
        <taxon>Hologalegina</taxon>
        <taxon>IRL clade</taxon>
        <taxon>Trifolieae</taxon>
        <taxon>Medicago</taxon>
    </lineage>
</organism>
<protein>
    <submittedName>
        <fullName evidence="1 2">Uncharacterized protein</fullName>
    </submittedName>
</protein>
<dbReference type="EnsemblPlants" id="KEH25726">
    <property type="protein sequence ID" value="KEH25726"/>
    <property type="gene ID" value="MTR_6g033825"/>
</dbReference>
<dbReference type="AlphaFoldDB" id="A0A072U8M0"/>
<reference evidence="2" key="3">
    <citation type="submission" date="2015-04" db="UniProtKB">
        <authorList>
            <consortium name="EnsemblPlants"/>
        </authorList>
    </citation>
    <scope>IDENTIFICATION</scope>
    <source>
        <strain evidence="2">cv. Jemalong A17</strain>
    </source>
</reference>
<dbReference type="HOGENOM" id="CLU_2295892_0_0_1"/>
<keyword evidence="3" id="KW-1185">Reference proteome</keyword>
<reference evidence="1 3" key="1">
    <citation type="journal article" date="2011" name="Nature">
        <title>The Medicago genome provides insight into the evolution of rhizobial symbioses.</title>
        <authorList>
            <person name="Young N.D."/>
            <person name="Debelle F."/>
            <person name="Oldroyd G.E."/>
            <person name="Geurts R."/>
            <person name="Cannon S.B."/>
            <person name="Udvardi M.K."/>
            <person name="Benedito V.A."/>
            <person name="Mayer K.F."/>
            <person name="Gouzy J."/>
            <person name="Schoof H."/>
            <person name="Van de Peer Y."/>
            <person name="Proost S."/>
            <person name="Cook D.R."/>
            <person name="Meyers B.C."/>
            <person name="Spannagl M."/>
            <person name="Cheung F."/>
            <person name="De Mita S."/>
            <person name="Krishnakumar V."/>
            <person name="Gundlach H."/>
            <person name="Zhou S."/>
            <person name="Mudge J."/>
            <person name="Bharti A.K."/>
            <person name="Murray J.D."/>
            <person name="Naoumkina M.A."/>
            <person name="Rosen B."/>
            <person name="Silverstein K.A."/>
            <person name="Tang H."/>
            <person name="Rombauts S."/>
            <person name="Zhao P.X."/>
            <person name="Zhou P."/>
            <person name="Barbe V."/>
            <person name="Bardou P."/>
            <person name="Bechner M."/>
            <person name="Bellec A."/>
            <person name="Berger A."/>
            <person name="Berges H."/>
            <person name="Bidwell S."/>
            <person name="Bisseling T."/>
            <person name="Choisne N."/>
            <person name="Couloux A."/>
            <person name="Denny R."/>
            <person name="Deshpande S."/>
            <person name="Dai X."/>
            <person name="Doyle J.J."/>
            <person name="Dudez A.M."/>
            <person name="Farmer A.D."/>
            <person name="Fouteau S."/>
            <person name="Franken C."/>
            <person name="Gibelin C."/>
            <person name="Gish J."/>
            <person name="Goldstein S."/>
            <person name="Gonzalez A.J."/>
            <person name="Green P.J."/>
            <person name="Hallab A."/>
            <person name="Hartog M."/>
            <person name="Hua A."/>
            <person name="Humphray S.J."/>
            <person name="Jeong D.H."/>
            <person name="Jing Y."/>
            <person name="Jocker A."/>
            <person name="Kenton S.M."/>
            <person name="Kim D.J."/>
            <person name="Klee K."/>
            <person name="Lai H."/>
            <person name="Lang C."/>
            <person name="Lin S."/>
            <person name="Macmil S.L."/>
            <person name="Magdelenat G."/>
            <person name="Matthews L."/>
            <person name="McCorrison J."/>
            <person name="Monaghan E.L."/>
            <person name="Mun J.H."/>
            <person name="Najar F.Z."/>
            <person name="Nicholson C."/>
            <person name="Noirot C."/>
            <person name="O'Bleness M."/>
            <person name="Paule C.R."/>
            <person name="Poulain J."/>
            <person name="Prion F."/>
            <person name="Qin B."/>
            <person name="Qu C."/>
            <person name="Retzel E.F."/>
            <person name="Riddle C."/>
            <person name="Sallet E."/>
            <person name="Samain S."/>
            <person name="Samson N."/>
            <person name="Sanders I."/>
            <person name="Saurat O."/>
            <person name="Scarpelli C."/>
            <person name="Schiex T."/>
            <person name="Segurens B."/>
            <person name="Severin A.J."/>
            <person name="Sherrier D.J."/>
            <person name="Shi R."/>
            <person name="Sims S."/>
            <person name="Singer S.R."/>
            <person name="Sinharoy S."/>
            <person name="Sterck L."/>
            <person name="Viollet A."/>
            <person name="Wang B.B."/>
            <person name="Wang K."/>
            <person name="Wang M."/>
            <person name="Wang X."/>
            <person name="Warfsmann J."/>
            <person name="Weissenbach J."/>
            <person name="White D.D."/>
            <person name="White J.D."/>
            <person name="Wiley G.B."/>
            <person name="Wincker P."/>
            <person name="Xing Y."/>
            <person name="Yang L."/>
            <person name="Yao Z."/>
            <person name="Ying F."/>
            <person name="Zhai J."/>
            <person name="Zhou L."/>
            <person name="Zuber A."/>
            <person name="Denarie J."/>
            <person name="Dixon R.A."/>
            <person name="May G.D."/>
            <person name="Schwartz D.C."/>
            <person name="Rogers J."/>
            <person name="Quetier F."/>
            <person name="Town C.D."/>
            <person name="Roe B.A."/>
        </authorList>
    </citation>
    <scope>NUCLEOTIDE SEQUENCE [LARGE SCALE GENOMIC DNA]</scope>
    <source>
        <strain evidence="1">A17</strain>
        <strain evidence="2 3">cv. Jemalong A17</strain>
    </source>
</reference>
<name>A0A072U8M0_MEDTR</name>